<dbReference type="KEGG" id="ock:EXM22_10235"/>
<dbReference type="OrthoDB" id="9800520at2"/>
<protein>
    <submittedName>
        <fullName evidence="4">Sugar ABC transporter substrate-binding protein</fullName>
    </submittedName>
</protein>
<organism evidence="4 5">
    <name type="scientific">Oceanispirochaeta crateris</name>
    <dbReference type="NCBI Taxonomy" id="2518645"/>
    <lineage>
        <taxon>Bacteria</taxon>
        <taxon>Pseudomonadati</taxon>
        <taxon>Spirochaetota</taxon>
        <taxon>Spirochaetia</taxon>
        <taxon>Spirochaetales</taxon>
        <taxon>Spirochaetaceae</taxon>
        <taxon>Oceanispirochaeta</taxon>
    </lineage>
</organism>
<evidence type="ECO:0000259" key="3">
    <source>
        <dbReference type="Pfam" id="PF13407"/>
    </source>
</evidence>
<dbReference type="AlphaFoldDB" id="A0A5C1QM00"/>
<dbReference type="GO" id="GO:0030246">
    <property type="term" value="F:carbohydrate binding"/>
    <property type="evidence" value="ECO:0007669"/>
    <property type="project" value="TreeGrafter"/>
</dbReference>
<dbReference type="SUPFAM" id="SSF53822">
    <property type="entry name" value="Periplasmic binding protein-like I"/>
    <property type="match status" value="1"/>
</dbReference>
<evidence type="ECO:0000313" key="4">
    <source>
        <dbReference type="EMBL" id="QEN08348.1"/>
    </source>
</evidence>
<evidence type="ECO:0000256" key="2">
    <source>
        <dbReference type="ARBA" id="ARBA00007639"/>
    </source>
</evidence>
<accession>A0A5C1QM00</accession>
<name>A0A5C1QM00_9SPIO</name>
<dbReference type="InterPro" id="IPR028082">
    <property type="entry name" value="Peripla_BP_I"/>
</dbReference>
<keyword evidence="5" id="KW-1185">Reference proteome</keyword>
<dbReference type="GO" id="GO:0030288">
    <property type="term" value="C:outer membrane-bounded periplasmic space"/>
    <property type="evidence" value="ECO:0007669"/>
    <property type="project" value="TreeGrafter"/>
</dbReference>
<dbReference type="Proteomes" id="UP000324209">
    <property type="component" value="Chromosome"/>
</dbReference>
<dbReference type="InterPro" id="IPR025997">
    <property type="entry name" value="SBP_2_dom"/>
</dbReference>
<reference evidence="4 5" key="1">
    <citation type="submission" date="2019-02" db="EMBL/GenBank/DDBJ databases">
        <title>Complete Genome Sequence and Methylome Analysis of free living Spirochaetas.</title>
        <authorList>
            <person name="Fomenkov A."/>
            <person name="Dubinina G."/>
            <person name="Leshcheva N."/>
            <person name="Mikheeva N."/>
            <person name="Grabovich M."/>
            <person name="Vincze T."/>
            <person name="Roberts R.J."/>
        </authorList>
    </citation>
    <scope>NUCLEOTIDE SEQUENCE [LARGE SCALE GENOMIC DNA]</scope>
    <source>
        <strain evidence="4 5">K2</strain>
    </source>
</reference>
<proteinExistence type="inferred from homology"/>
<evidence type="ECO:0000256" key="1">
    <source>
        <dbReference type="ARBA" id="ARBA00004196"/>
    </source>
</evidence>
<dbReference type="Gene3D" id="3.40.50.2300">
    <property type="match status" value="2"/>
</dbReference>
<dbReference type="EMBL" id="CP036150">
    <property type="protein sequence ID" value="QEN08348.1"/>
    <property type="molecule type" value="Genomic_DNA"/>
</dbReference>
<dbReference type="PANTHER" id="PTHR30036:SF7">
    <property type="entry name" value="ABC TRANSPORTER PERIPLASMIC-BINDING PROTEIN YPHF"/>
    <property type="match status" value="1"/>
</dbReference>
<dbReference type="PANTHER" id="PTHR30036">
    <property type="entry name" value="D-XYLOSE-BINDING PERIPLASMIC PROTEIN"/>
    <property type="match status" value="1"/>
</dbReference>
<evidence type="ECO:0000313" key="5">
    <source>
        <dbReference type="Proteomes" id="UP000324209"/>
    </source>
</evidence>
<comment type="similarity">
    <text evidence="2">Belongs to the bacterial solute-binding protein 2 family.</text>
</comment>
<dbReference type="InterPro" id="IPR050555">
    <property type="entry name" value="Bact_Solute-Bind_Prot2"/>
</dbReference>
<feature type="domain" description="Periplasmic binding protein" evidence="3">
    <location>
        <begin position="48"/>
        <end position="308"/>
    </location>
</feature>
<gene>
    <name evidence="4" type="ORF">EXM22_10235</name>
</gene>
<sequence>MHSAAFNAVSIKRSVSMKKQFLFLLFVCLSTILYAAGSQDTKEKKVIIAVVPQQLGNVVFLPAKEGAEQAGKDLGITMEWQAPVRAEAQLQAEVIEGLIARNVDGIAISCNHPDALKDVLKLAISKGIIVSTFDADSPESGREFYAGTENYQAGVTCGEEMLKLFSGTSNTVKVAILEGIPGAFDIESRKSGFLDTIADSNLEVVYTGACDDDVDKSVTIVEDYTRANPEIDAWFMAGGWPYIVQPGALPEMTKWKLSDPENHKVVTMDVFPSSKAFFDKDLIDVAVGQDFYSMGYLSVENLHNLITGGSINGGLKKEGFPGLFIDTGGKIVTPDNYKEEFPE</sequence>
<comment type="subcellular location">
    <subcellularLocation>
        <location evidence="1">Cell envelope</location>
    </subcellularLocation>
</comment>
<dbReference type="Pfam" id="PF13407">
    <property type="entry name" value="Peripla_BP_4"/>
    <property type="match status" value="1"/>
</dbReference>